<dbReference type="Gene3D" id="1.25.40.20">
    <property type="entry name" value="Ankyrin repeat-containing domain"/>
    <property type="match status" value="2"/>
</dbReference>
<feature type="repeat" description="ANK" evidence="3">
    <location>
        <begin position="180"/>
        <end position="212"/>
    </location>
</feature>
<dbReference type="PRINTS" id="PR01415">
    <property type="entry name" value="ANKYRIN"/>
</dbReference>
<feature type="repeat" description="ANK" evidence="3">
    <location>
        <begin position="344"/>
        <end position="376"/>
    </location>
</feature>
<protein>
    <submittedName>
        <fullName evidence="4">Uncharacterized protein</fullName>
    </submittedName>
</protein>
<evidence type="ECO:0000313" key="4">
    <source>
        <dbReference type="EMBL" id="KAL3406191.1"/>
    </source>
</evidence>
<organism evidence="4 5">
    <name type="scientific">Trichogramma kaykai</name>
    <dbReference type="NCBI Taxonomy" id="54128"/>
    <lineage>
        <taxon>Eukaryota</taxon>
        <taxon>Metazoa</taxon>
        <taxon>Ecdysozoa</taxon>
        <taxon>Arthropoda</taxon>
        <taxon>Hexapoda</taxon>
        <taxon>Insecta</taxon>
        <taxon>Pterygota</taxon>
        <taxon>Neoptera</taxon>
        <taxon>Endopterygota</taxon>
        <taxon>Hymenoptera</taxon>
        <taxon>Apocrita</taxon>
        <taxon>Proctotrupomorpha</taxon>
        <taxon>Chalcidoidea</taxon>
        <taxon>Trichogrammatidae</taxon>
        <taxon>Trichogramma</taxon>
    </lineage>
</organism>
<evidence type="ECO:0000256" key="1">
    <source>
        <dbReference type="ARBA" id="ARBA00022737"/>
    </source>
</evidence>
<sequence length="557" mass="64332">MSQDVQRCLRKLEIIRRRIDWEVRNERQMFINQLDDLIEAWTEQAVISKRQKTELELSIKLRDILEPKEIDEVIIDSLKSKSESVVRVLIQFAIETGYEDEPDFNEDAGPLVRRTTPIHHSARGRSGLRRILIAELFQIYRRFDVSGLTHFHVACMSGCDDAVEKFLEHNQDPNCVWRETGDSPLHLASAYGNMRIVHLLLRSGADPNLANKAGSTPLHVICRESLKGLKMAVWLFEASHEKYRPVQVDAQDEVGTTPLHLALHCGSKDLFEWLLRRITKPNLADVEGWTPLHVICDREDDESDKDEDKEDSSLSLRFNYELCLLKLFLDLHGDEAQVDARDRFGNTPLHLALVRRRLYAAELLLRRGADPNLANVEGVTPLHLICQHDHTDRLVAKLFQICDARNQPVDVDAWDDKGRTPLQWAVAKYLPKTVDLLLNRGADLTDFVFPSESQFDSQRVNFSNWASMVLEIVERLHRGGYRLELSDATTYMRMFDHFGWTKFEVTIEMGALCRRWVLGFFLQLIHYRLPIIPCQMILDNLEDEDICNICVVSCRKN</sequence>
<dbReference type="InterPro" id="IPR002110">
    <property type="entry name" value="Ankyrin_rpt"/>
</dbReference>
<gene>
    <name evidence="4" type="ORF">TKK_001562</name>
</gene>
<dbReference type="EMBL" id="JBJJXI010000019">
    <property type="protein sequence ID" value="KAL3406191.1"/>
    <property type="molecule type" value="Genomic_DNA"/>
</dbReference>
<comment type="caution">
    <text evidence="4">The sequence shown here is derived from an EMBL/GenBank/DDBJ whole genome shotgun (WGS) entry which is preliminary data.</text>
</comment>
<dbReference type="SUPFAM" id="SSF48403">
    <property type="entry name" value="Ankyrin repeat"/>
    <property type="match status" value="2"/>
</dbReference>
<evidence type="ECO:0000256" key="2">
    <source>
        <dbReference type="ARBA" id="ARBA00023043"/>
    </source>
</evidence>
<proteinExistence type="predicted"/>
<dbReference type="AlphaFoldDB" id="A0ABD2XL41"/>
<keyword evidence="1" id="KW-0677">Repeat</keyword>
<dbReference type="Pfam" id="PF13637">
    <property type="entry name" value="Ank_4"/>
    <property type="match status" value="1"/>
</dbReference>
<dbReference type="PANTHER" id="PTHR24198">
    <property type="entry name" value="ANKYRIN REPEAT AND PROTEIN KINASE DOMAIN-CONTAINING PROTEIN"/>
    <property type="match status" value="1"/>
</dbReference>
<dbReference type="PROSITE" id="PS50088">
    <property type="entry name" value="ANK_REPEAT"/>
    <property type="match status" value="4"/>
</dbReference>
<keyword evidence="5" id="KW-1185">Reference proteome</keyword>
<dbReference type="SMART" id="SM00248">
    <property type="entry name" value="ANK"/>
    <property type="match status" value="7"/>
</dbReference>
<dbReference type="InterPro" id="IPR036770">
    <property type="entry name" value="Ankyrin_rpt-contain_sf"/>
</dbReference>
<feature type="repeat" description="ANK" evidence="3">
    <location>
        <begin position="417"/>
        <end position="444"/>
    </location>
</feature>
<reference evidence="4 5" key="1">
    <citation type="journal article" date="2024" name="bioRxiv">
        <title>A reference genome for Trichogramma kaykai: A tiny desert-dwelling parasitoid wasp with competing sex-ratio distorters.</title>
        <authorList>
            <person name="Culotta J."/>
            <person name="Lindsey A.R."/>
        </authorList>
    </citation>
    <scope>NUCLEOTIDE SEQUENCE [LARGE SCALE GENOMIC DNA]</scope>
    <source>
        <strain evidence="4 5">KSX58</strain>
    </source>
</reference>
<dbReference type="PROSITE" id="PS50297">
    <property type="entry name" value="ANK_REP_REGION"/>
    <property type="match status" value="4"/>
</dbReference>
<keyword evidence="2 3" id="KW-0040">ANK repeat</keyword>
<dbReference type="Pfam" id="PF12796">
    <property type="entry name" value="Ank_2"/>
    <property type="match status" value="2"/>
</dbReference>
<feature type="repeat" description="ANK" evidence="3">
    <location>
        <begin position="254"/>
        <end position="286"/>
    </location>
</feature>
<evidence type="ECO:0000256" key="3">
    <source>
        <dbReference type="PROSITE-ProRule" id="PRU00023"/>
    </source>
</evidence>
<accession>A0ABD2XL41</accession>
<dbReference type="Proteomes" id="UP001627154">
    <property type="component" value="Unassembled WGS sequence"/>
</dbReference>
<evidence type="ECO:0000313" key="5">
    <source>
        <dbReference type="Proteomes" id="UP001627154"/>
    </source>
</evidence>
<name>A0ABD2XL41_9HYME</name>
<dbReference type="PANTHER" id="PTHR24198:SF165">
    <property type="entry name" value="ANKYRIN REPEAT-CONTAINING PROTEIN-RELATED"/>
    <property type="match status" value="1"/>
</dbReference>